<reference evidence="4" key="1">
    <citation type="submission" date="2021-03" db="EMBL/GenBank/DDBJ databases">
        <authorList>
            <person name="Tagirdzhanova G."/>
        </authorList>
    </citation>
    <scope>NUCLEOTIDE SEQUENCE</scope>
</reference>
<dbReference type="InterPro" id="IPR001466">
    <property type="entry name" value="Beta-lactam-related"/>
</dbReference>
<dbReference type="EMBL" id="CAJPDQ010000014">
    <property type="protein sequence ID" value="CAF9919070.1"/>
    <property type="molecule type" value="Genomic_DNA"/>
</dbReference>
<gene>
    <name evidence="4" type="ORF">GOMPHAMPRED_001669</name>
</gene>
<feature type="domain" description="Beta-lactamase-related" evidence="3">
    <location>
        <begin position="175"/>
        <end position="327"/>
    </location>
</feature>
<keyword evidence="5" id="KW-1185">Reference proteome</keyword>
<evidence type="ECO:0000259" key="3">
    <source>
        <dbReference type="Pfam" id="PF00144"/>
    </source>
</evidence>
<proteinExistence type="inferred from homology"/>
<evidence type="ECO:0000313" key="4">
    <source>
        <dbReference type="EMBL" id="CAF9919070.1"/>
    </source>
</evidence>
<accession>A0A8H3IKS7</accession>
<name>A0A8H3IKS7_9LECA</name>
<dbReference type="Pfam" id="PF00144">
    <property type="entry name" value="Beta-lactamase"/>
    <property type="match status" value="2"/>
</dbReference>
<evidence type="ECO:0000256" key="2">
    <source>
        <dbReference type="ARBA" id="ARBA00022801"/>
    </source>
</evidence>
<evidence type="ECO:0000256" key="1">
    <source>
        <dbReference type="ARBA" id="ARBA00009009"/>
    </source>
</evidence>
<feature type="domain" description="Beta-lactamase-related" evidence="3">
    <location>
        <begin position="16"/>
        <end position="120"/>
    </location>
</feature>
<dbReference type="GO" id="GO:0016787">
    <property type="term" value="F:hydrolase activity"/>
    <property type="evidence" value="ECO:0007669"/>
    <property type="project" value="UniProtKB-KW"/>
</dbReference>
<dbReference type="SUPFAM" id="SSF56601">
    <property type="entry name" value="beta-lactamase/transpeptidase-like"/>
    <property type="match status" value="1"/>
</dbReference>
<comment type="caution">
    <text evidence="4">The sequence shown here is derived from an EMBL/GenBank/DDBJ whole genome shotgun (WGS) entry which is preliminary data.</text>
</comment>
<sequence length="432" mass="48007">MSASFEEAYVKAVKSGLLPGAVLLAESADGSFQYRKCFGGTTADPKSSRPVTEKDVFAIASCTKLMTDVAVLQCVERGLLELDADVQITVPEITKYGIITGWDEEKNVAILSPARNKITMRYDENSTACNASTFRFEVDIGRLLIRSILRHLITGSSGHCYEVIHPLLTKWRLSRNEAFFGGDTIEEKCTIPLVFEPGTAWAYGGGWDWAGKIVEKVTHKTLEEYMRENIWEPLGLKDCTFWPEKRSDFKDRRVRMSVLDRKSQKSFPGEFDLTGAAKDCTGGGGVYATPEDYLQFLLAVLRQDERLVKRASFAEMFRPQLSETAAGAFKAMFDHVPEAQGYYACNVPAGTPKDYSLGGLFVKEDVPGWMKKETILWSGLPCLLWFIDSETGLCGIASSQVIPPLAPPIHALHEKFMKGVYKLFAARSGTKI</sequence>
<dbReference type="AlphaFoldDB" id="A0A8H3IKS7"/>
<comment type="similarity">
    <text evidence="1">Belongs to the class-A beta-lactamase family.</text>
</comment>
<dbReference type="Gene3D" id="3.40.710.10">
    <property type="entry name" value="DD-peptidase/beta-lactamase superfamily"/>
    <property type="match status" value="1"/>
</dbReference>
<protein>
    <recommendedName>
        <fullName evidence="3">Beta-lactamase-related domain-containing protein</fullName>
    </recommendedName>
</protein>
<dbReference type="InterPro" id="IPR012338">
    <property type="entry name" value="Beta-lactam/transpept-like"/>
</dbReference>
<dbReference type="Proteomes" id="UP000664169">
    <property type="component" value="Unassembled WGS sequence"/>
</dbReference>
<evidence type="ECO:0000313" key="5">
    <source>
        <dbReference type="Proteomes" id="UP000664169"/>
    </source>
</evidence>
<keyword evidence="2" id="KW-0378">Hydrolase</keyword>
<dbReference type="InterPro" id="IPR050789">
    <property type="entry name" value="Diverse_Enzym_Activities"/>
</dbReference>
<dbReference type="PANTHER" id="PTHR43283:SF17">
    <property type="entry name" value="(LOVD), PUTATIVE (AFU_ORTHOLOGUE AFUA_5G00920)-RELATED"/>
    <property type="match status" value="1"/>
</dbReference>
<organism evidence="4 5">
    <name type="scientific">Gomphillus americanus</name>
    <dbReference type="NCBI Taxonomy" id="1940652"/>
    <lineage>
        <taxon>Eukaryota</taxon>
        <taxon>Fungi</taxon>
        <taxon>Dikarya</taxon>
        <taxon>Ascomycota</taxon>
        <taxon>Pezizomycotina</taxon>
        <taxon>Lecanoromycetes</taxon>
        <taxon>OSLEUM clade</taxon>
        <taxon>Ostropomycetidae</taxon>
        <taxon>Ostropales</taxon>
        <taxon>Graphidaceae</taxon>
        <taxon>Gomphilloideae</taxon>
        <taxon>Gomphillus</taxon>
    </lineage>
</organism>
<dbReference type="PANTHER" id="PTHR43283">
    <property type="entry name" value="BETA-LACTAMASE-RELATED"/>
    <property type="match status" value="1"/>
</dbReference>
<dbReference type="OrthoDB" id="428260at2759"/>